<feature type="region of interest" description="Disordered" evidence="1">
    <location>
        <begin position="48"/>
        <end position="73"/>
    </location>
</feature>
<reference evidence="2" key="1">
    <citation type="journal article" date="2020" name="Stud. Mycol.">
        <title>101 Dothideomycetes genomes: a test case for predicting lifestyles and emergence of pathogens.</title>
        <authorList>
            <person name="Haridas S."/>
            <person name="Albert R."/>
            <person name="Binder M."/>
            <person name="Bloem J."/>
            <person name="Labutti K."/>
            <person name="Salamov A."/>
            <person name="Andreopoulos B."/>
            <person name="Baker S."/>
            <person name="Barry K."/>
            <person name="Bills G."/>
            <person name="Bluhm B."/>
            <person name="Cannon C."/>
            <person name="Castanera R."/>
            <person name="Culley D."/>
            <person name="Daum C."/>
            <person name="Ezra D."/>
            <person name="Gonzalez J."/>
            <person name="Henrissat B."/>
            <person name="Kuo A."/>
            <person name="Liang C."/>
            <person name="Lipzen A."/>
            <person name="Lutzoni F."/>
            <person name="Magnuson J."/>
            <person name="Mondo S."/>
            <person name="Nolan M."/>
            <person name="Ohm R."/>
            <person name="Pangilinan J."/>
            <person name="Park H.-J."/>
            <person name="Ramirez L."/>
            <person name="Alfaro M."/>
            <person name="Sun H."/>
            <person name="Tritt A."/>
            <person name="Yoshinaga Y."/>
            <person name="Zwiers L.-H."/>
            <person name="Turgeon B."/>
            <person name="Goodwin S."/>
            <person name="Spatafora J."/>
            <person name="Crous P."/>
            <person name="Grigoriev I."/>
        </authorList>
    </citation>
    <scope>NUCLEOTIDE SEQUENCE</scope>
    <source>
        <strain evidence="2">CBS 125425</strain>
    </source>
</reference>
<protein>
    <submittedName>
        <fullName evidence="2">Uncharacterized protein</fullName>
    </submittedName>
</protein>
<feature type="non-terminal residue" evidence="2">
    <location>
        <position position="1"/>
    </location>
</feature>
<dbReference type="OrthoDB" id="3793816at2759"/>
<dbReference type="Proteomes" id="UP000799444">
    <property type="component" value="Unassembled WGS sequence"/>
</dbReference>
<keyword evidence="3" id="KW-1185">Reference proteome</keyword>
<evidence type="ECO:0000313" key="3">
    <source>
        <dbReference type="Proteomes" id="UP000799444"/>
    </source>
</evidence>
<accession>A0A9P4V1Z3</accession>
<name>A0A9P4V1Z3_9PLEO</name>
<feature type="compositionally biased region" description="Low complexity" evidence="1">
    <location>
        <begin position="53"/>
        <end position="62"/>
    </location>
</feature>
<dbReference type="EMBL" id="ML996171">
    <property type="protein sequence ID" value="KAF2732780.1"/>
    <property type="molecule type" value="Genomic_DNA"/>
</dbReference>
<organism evidence="2 3">
    <name type="scientific">Polyplosphaeria fusca</name>
    <dbReference type="NCBI Taxonomy" id="682080"/>
    <lineage>
        <taxon>Eukaryota</taxon>
        <taxon>Fungi</taxon>
        <taxon>Dikarya</taxon>
        <taxon>Ascomycota</taxon>
        <taxon>Pezizomycotina</taxon>
        <taxon>Dothideomycetes</taxon>
        <taxon>Pleosporomycetidae</taxon>
        <taxon>Pleosporales</taxon>
        <taxon>Tetraplosphaeriaceae</taxon>
        <taxon>Polyplosphaeria</taxon>
    </lineage>
</organism>
<evidence type="ECO:0000313" key="2">
    <source>
        <dbReference type="EMBL" id="KAF2732780.1"/>
    </source>
</evidence>
<proteinExistence type="predicted"/>
<feature type="non-terminal residue" evidence="2">
    <location>
        <position position="117"/>
    </location>
</feature>
<evidence type="ECO:0000256" key="1">
    <source>
        <dbReference type="SAM" id="MobiDB-lite"/>
    </source>
</evidence>
<sequence>SNPPAGNTLLTFSLPRIPLELALHRRADEWYLVFPRGYGMAEGRKLVAQLNGTTSSPSSSTHDPPRSNSNLNPRFWFRDGSDWEDEQNYFGLVGLEDVLGAEREILRDTGLRRRRMV</sequence>
<gene>
    <name evidence="2" type="ORF">EJ04DRAFT_402945</name>
</gene>
<dbReference type="AlphaFoldDB" id="A0A9P4V1Z3"/>
<comment type="caution">
    <text evidence="2">The sequence shown here is derived from an EMBL/GenBank/DDBJ whole genome shotgun (WGS) entry which is preliminary data.</text>
</comment>